<proteinExistence type="inferred from homology"/>
<dbReference type="SMART" id="SM00720">
    <property type="entry name" value="calpain_III"/>
    <property type="match status" value="1"/>
</dbReference>
<dbReference type="EMBL" id="MU001637">
    <property type="protein sequence ID" value="KAF2481917.1"/>
    <property type="molecule type" value="Genomic_DNA"/>
</dbReference>
<evidence type="ECO:0000256" key="5">
    <source>
        <dbReference type="PROSITE-ProRule" id="PRU00239"/>
    </source>
</evidence>
<evidence type="ECO:0000313" key="9">
    <source>
        <dbReference type="Proteomes" id="UP000799767"/>
    </source>
</evidence>
<evidence type="ECO:0000313" key="8">
    <source>
        <dbReference type="EMBL" id="KAF2481917.1"/>
    </source>
</evidence>
<dbReference type="Pfam" id="PF25435">
    <property type="entry name" value="PalB_C"/>
    <property type="match status" value="1"/>
</dbReference>
<dbReference type="Proteomes" id="UP000799767">
    <property type="component" value="Unassembled WGS sequence"/>
</dbReference>
<name>A0A6A6PRR6_9PEZI</name>
<dbReference type="Gene3D" id="2.60.120.380">
    <property type="match status" value="1"/>
</dbReference>
<feature type="region of interest" description="Disordered" evidence="6">
    <location>
        <begin position="71"/>
        <end position="102"/>
    </location>
</feature>
<dbReference type="PANTHER" id="PTHR46143:SF1">
    <property type="entry name" value="CALPAIN-7"/>
    <property type="match status" value="1"/>
</dbReference>
<comment type="similarity">
    <text evidence="1">Belongs to the peptidase C2 family. PalB/RIM13 subfamily.</text>
</comment>
<dbReference type="Pfam" id="PF00648">
    <property type="entry name" value="Peptidase_C2"/>
    <property type="match status" value="1"/>
</dbReference>
<dbReference type="PANTHER" id="PTHR46143">
    <property type="entry name" value="CALPAIN-7"/>
    <property type="match status" value="1"/>
</dbReference>
<dbReference type="InterPro" id="IPR051297">
    <property type="entry name" value="PalB/RIM13"/>
</dbReference>
<keyword evidence="3 5" id="KW-0378">Hydrolase</keyword>
<dbReference type="InterPro" id="IPR022682">
    <property type="entry name" value="Calpain_domain_III"/>
</dbReference>
<evidence type="ECO:0000256" key="3">
    <source>
        <dbReference type="ARBA" id="ARBA00022801"/>
    </source>
</evidence>
<feature type="compositionally biased region" description="Basic and acidic residues" evidence="6">
    <location>
        <begin position="1"/>
        <end position="12"/>
    </location>
</feature>
<dbReference type="InterPro" id="IPR022683">
    <property type="entry name" value="Calpain_III"/>
</dbReference>
<keyword evidence="2 5" id="KW-0645">Protease</keyword>
<dbReference type="Gene3D" id="3.90.70.10">
    <property type="entry name" value="Cysteine proteinases"/>
    <property type="match status" value="1"/>
</dbReference>
<feature type="active site" evidence="5">
    <location>
        <position position="369"/>
    </location>
</feature>
<dbReference type="GO" id="GO:0004198">
    <property type="term" value="F:calcium-dependent cysteine-type endopeptidase activity"/>
    <property type="evidence" value="ECO:0007669"/>
    <property type="project" value="InterPro"/>
</dbReference>
<feature type="region of interest" description="Disordered" evidence="6">
    <location>
        <begin position="1"/>
        <end position="30"/>
    </location>
</feature>
<evidence type="ECO:0000256" key="6">
    <source>
        <dbReference type="SAM" id="MobiDB-lite"/>
    </source>
</evidence>
<dbReference type="AlphaFoldDB" id="A0A6A6PRR6"/>
<organism evidence="8 9">
    <name type="scientific">Neohortaea acidophila</name>
    <dbReference type="NCBI Taxonomy" id="245834"/>
    <lineage>
        <taxon>Eukaryota</taxon>
        <taxon>Fungi</taxon>
        <taxon>Dikarya</taxon>
        <taxon>Ascomycota</taxon>
        <taxon>Pezizomycotina</taxon>
        <taxon>Dothideomycetes</taxon>
        <taxon>Dothideomycetidae</taxon>
        <taxon>Mycosphaerellales</taxon>
        <taxon>Teratosphaeriaceae</taxon>
        <taxon>Neohortaea</taxon>
    </lineage>
</organism>
<evidence type="ECO:0000259" key="7">
    <source>
        <dbReference type="PROSITE" id="PS50203"/>
    </source>
</evidence>
<dbReference type="InterPro" id="IPR001300">
    <property type="entry name" value="Peptidase_C2_calpain_cat"/>
</dbReference>
<keyword evidence="9" id="KW-1185">Reference proteome</keyword>
<feature type="compositionally biased region" description="Basic and acidic residues" evidence="6">
    <location>
        <begin position="401"/>
        <end position="422"/>
    </location>
</feature>
<feature type="compositionally biased region" description="Basic and acidic residues" evidence="6">
    <location>
        <begin position="92"/>
        <end position="102"/>
    </location>
</feature>
<sequence>MTARHDSGDHVGRAAASTNPQHSNDALDSAIAAAESAIQALKLAQDPAERTRLSSKVEKLLAQIEALKLGGTPSNASNAASRQTGTIGAQRRLKEPQSQRPLPKKEQILLLKSSFLHGFKFPPWTSTPVAKEFALADGEELFVDDKDLPLSDFQEGISAGWKRPVDALPPPSWTSDLTQEPLESTSHSRSVNLVQDAATDCSVVASLSAAWARFERGHPWVNEPTLFPCASDHLVPAVSPSGKYIARLNFNGSYRRVVIDDRLPTSSTNQIIHVVDMNNPASAWPALVEKAYLKVRGGYDFPGSNSGTDLWIILGWIPEQIFLQSGEFDSHRFWERISGAFGYGDVLITMGTGTMSSKAERELGLAGQHDYAVLDVKEVDGQRLFLVKNPWRDGTSWRSNTKRDSEGDATTRRPSVEIGHDETAVRSPRDLMNADGQLTPGTFWMDLENVLQYFESIYLNWNPGLFTIRQDLHFAWDLSPNQDETPKPRGRCASLIRHPQYVVNATRDGIVWVLLCRHFQNAVPADATAEEIEDDRYGIELKGHISLQAFSSKGHRVLLPDKALEKGWYVDSPQVLLKLECEAGKPMTLVPGEDGLPATKQTFTLSAFANSPFTLADASNPFLHTTTLSGSWTRETAGGNAHSPSYSTNPQFSIHLPHPTPLSLLLETAIDTLNVHVKLVHSKGQRIHSIRNRDIVFDSKDYRRGCSVAESPSVAAGRYTIICSTFEADQLGDFTLSLQSNHPTHVAPLPREGAGRVRLDLGTVTFAPGQRTIIARLATSRLVKVYAVAKLVVGRQRTTESHRCLIRLSIQAGAREPNQHVLAVSNEGEYSAGPGGIRTEDVDMGPSGGRRGEAWIVLERLSAGLEHCEDDVSVELFSDQPDGLTYGEWRARDD</sequence>
<dbReference type="SUPFAM" id="SSF54001">
    <property type="entry name" value="Cysteine proteinases"/>
    <property type="match status" value="1"/>
</dbReference>
<dbReference type="InterPro" id="IPR036213">
    <property type="entry name" value="Calpain_III_sf"/>
</dbReference>
<dbReference type="OrthoDB" id="167576at2759"/>
<accession>A0A6A6PRR6</accession>
<dbReference type="GO" id="GO:0006508">
    <property type="term" value="P:proteolysis"/>
    <property type="evidence" value="ECO:0007669"/>
    <property type="project" value="UniProtKB-KW"/>
</dbReference>
<dbReference type="PROSITE" id="PS50203">
    <property type="entry name" value="CALPAIN_CAT"/>
    <property type="match status" value="1"/>
</dbReference>
<protein>
    <recommendedName>
        <fullName evidence="7">Calpain catalytic domain-containing protein</fullName>
    </recommendedName>
</protein>
<feature type="active site" evidence="5">
    <location>
        <position position="201"/>
    </location>
</feature>
<reference evidence="8" key="1">
    <citation type="journal article" date="2020" name="Stud. Mycol.">
        <title>101 Dothideomycetes genomes: a test case for predicting lifestyles and emergence of pathogens.</title>
        <authorList>
            <person name="Haridas S."/>
            <person name="Albert R."/>
            <person name="Binder M."/>
            <person name="Bloem J."/>
            <person name="Labutti K."/>
            <person name="Salamov A."/>
            <person name="Andreopoulos B."/>
            <person name="Baker S."/>
            <person name="Barry K."/>
            <person name="Bills G."/>
            <person name="Bluhm B."/>
            <person name="Cannon C."/>
            <person name="Castanera R."/>
            <person name="Culley D."/>
            <person name="Daum C."/>
            <person name="Ezra D."/>
            <person name="Gonzalez J."/>
            <person name="Henrissat B."/>
            <person name="Kuo A."/>
            <person name="Liang C."/>
            <person name="Lipzen A."/>
            <person name="Lutzoni F."/>
            <person name="Magnuson J."/>
            <person name="Mondo S."/>
            <person name="Nolan M."/>
            <person name="Ohm R."/>
            <person name="Pangilinan J."/>
            <person name="Park H.-J."/>
            <person name="Ramirez L."/>
            <person name="Alfaro M."/>
            <person name="Sun H."/>
            <person name="Tritt A."/>
            <person name="Yoshinaga Y."/>
            <person name="Zwiers L.-H."/>
            <person name="Turgeon B."/>
            <person name="Goodwin S."/>
            <person name="Spatafora J."/>
            <person name="Crous P."/>
            <person name="Grigoriev I."/>
        </authorList>
    </citation>
    <scope>NUCLEOTIDE SEQUENCE</scope>
    <source>
        <strain evidence="8">CBS 113389</strain>
    </source>
</reference>
<evidence type="ECO:0000256" key="4">
    <source>
        <dbReference type="ARBA" id="ARBA00022807"/>
    </source>
</evidence>
<dbReference type="GeneID" id="54472311"/>
<gene>
    <name evidence="8" type="ORF">BDY17DRAFT_253054</name>
</gene>
<feature type="compositionally biased region" description="Polar residues" evidence="6">
    <location>
        <begin position="72"/>
        <end position="87"/>
    </location>
</feature>
<feature type="domain" description="Calpain catalytic" evidence="7">
    <location>
        <begin position="118"/>
        <end position="463"/>
    </location>
</feature>
<evidence type="ECO:0000256" key="1">
    <source>
        <dbReference type="ARBA" id="ARBA00010193"/>
    </source>
</evidence>
<evidence type="ECO:0000256" key="2">
    <source>
        <dbReference type="ARBA" id="ARBA00022670"/>
    </source>
</evidence>
<dbReference type="SUPFAM" id="SSF49758">
    <property type="entry name" value="Calpain large subunit, middle domain (domain III)"/>
    <property type="match status" value="2"/>
</dbReference>
<dbReference type="InterPro" id="IPR038765">
    <property type="entry name" value="Papain-like_cys_pep_sf"/>
</dbReference>
<feature type="active site" evidence="5">
    <location>
        <position position="389"/>
    </location>
</feature>
<dbReference type="SMART" id="SM00230">
    <property type="entry name" value="CysPc"/>
    <property type="match status" value="1"/>
</dbReference>
<keyword evidence="4 5" id="KW-0788">Thiol protease</keyword>
<feature type="region of interest" description="Disordered" evidence="6">
    <location>
        <begin position="396"/>
        <end position="422"/>
    </location>
</feature>
<dbReference type="Pfam" id="PF01067">
    <property type="entry name" value="Calpain_III"/>
    <property type="match status" value="1"/>
</dbReference>
<dbReference type="RefSeq" id="XP_033588487.1">
    <property type="nucleotide sequence ID" value="XM_033731309.1"/>
</dbReference>